<dbReference type="PANTHER" id="PTHR21666">
    <property type="entry name" value="PEPTIDASE-RELATED"/>
    <property type="match status" value="1"/>
</dbReference>
<reference evidence="4" key="1">
    <citation type="submission" date="2015-10" db="EMBL/GenBank/DDBJ databases">
        <title>Analysis of five complete genome sequences for members of the class Peribacteria in the recently recognized Peregrinibacteria bacterial phylum.</title>
        <authorList>
            <person name="Anantharaman K."/>
            <person name="Brown C.T."/>
            <person name="Burstein D."/>
            <person name="Castelle C.J."/>
            <person name="Probst A.J."/>
            <person name="Thomas B.C."/>
            <person name="Williams K.H."/>
            <person name="Banfield J.F."/>
        </authorList>
    </citation>
    <scope>NUCLEOTIDE SEQUENCE [LARGE SCALE GENOMIC DNA]</scope>
</reference>
<evidence type="ECO:0000313" key="4">
    <source>
        <dbReference type="Proteomes" id="UP000069135"/>
    </source>
</evidence>
<evidence type="ECO:0000259" key="2">
    <source>
        <dbReference type="Pfam" id="PF01551"/>
    </source>
</evidence>
<feature type="transmembrane region" description="Helical" evidence="1">
    <location>
        <begin position="33"/>
        <end position="52"/>
    </location>
</feature>
<keyword evidence="1" id="KW-0472">Membrane</keyword>
<protein>
    <submittedName>
        <fullName evidence="3">M23B subfamily peptidase</fullName>
    </submittedName>
</protein>
<accession>A0A0S1SNN8</accession>
<evidence type="ECO:0000256" key="1">
    <source>
        <dbReference type="SAM" id="Phobius"/>
    </source>
</evidence>
<reference evidence="3 4" key="2">
    <citation type="journal article" date="2016" name="PeerJ">
        <title>Analysis of five complete genome sequences for members of the class Peribacteria in the recently recognized Peregrinibacteria bacterial phylum.</title>
        <authorList>
            <person name="Anantharaman K."/>
            <person name="Brown C.T."/>
            <person name="Burstein D."/>
            <person name="Castelle C.J."/>
            <person name="Probst A.J."/>
            <person name="Thomas B.C."/>
            <person name="Williams K.H."/>
            <person name="Banfield J.F."/>
        </authorList>
    </citation>
    <scope>NUCLEOTIDE SEQUENCE [LARGE SCALE GENOMIC DNA]</scope>
    <source>
        <strain evidence="3">RIFOXYD1_FULL_PER-ii_59_16</strain>
    </source>
</reference>
<accession>A0A0S1SV48</accession>
<dbReference type="Gene3D" id="2.70.70.10">
    <property type="entry name" value="Glucose Permease (Domain IIA)"/>
    <property type="match status" value="1"/>
</dbReference>
<accession>A0A0S1SL14</accession>
<dbReference type="CDD" id="cd12797">
    <property type="entry name" value="M23_peptidase"/>
    <property type="match status" value="1"/>
</dbReference>
<dbReference type="Pfam" id="PF01551">
    <property type="entry name" value="Peptidase_M23"/>
    <property type="match status" value="1"/>
</dbReference>
<gene>
    <name evidence="3" type="ORF">PeribacterD1_0474</name>
</gene>
<sequence length="486" mass="53080">MTTLVARKTLGFGATPLHRHVEPHAFHYLAQRASFWVAILSLLAFVTGNMIGQHGWQVFWKSVLGHDDDSLIVYTGTVTPIALVPDYTRWTRYGGNPQEHTFREVPADLLIPLPQYTSNLNDETARVIYSVGYMGSYVSGTERSGSHPAVDIRVPIGTPVRAVASGIVSEVKDATGFGRTVVIRHPHIPDPSRPSETTVLYSNYAHLSTTFVNPGDIVEKGEQIALSGMTGDATGPHLHFQIDREDAPWHPYWPFTSEELRTAGLSTTAAINRGFHADRGLSFTVNPLLFTQANYAPVTTVADVKTKVQSSAAASSVTSQTWIARVQSRVAQRRAERLTQRVTTVAVHSAASAVSSVASSAAPALPEVVQRREVVVLNDRDVPAAASSTVVSVEIAHDGVYNERGWERMRLTLLDAQGNVVTSPAFERDLVLRAAFGTADFQPDTLSVLDFQNGRAEVGVLPHGRRTLVVEVIPFKTLSQPMRYTK</sequence>
<keyword evidence="1" id="KW-1133">Transmembrane helix</keyword>
<dbReference type="KEGG" id="prf:PeribacterA2_0474"/>
<proteinExistence type="predicted"/>
<dbReference type="GO" id="GO:0004222">
    <property type="term" value="F:metalloendopeptidase activity"/>
    <property type="evidence" value="ECO:0007669"/>
    <property type="project" value="TreeGrafter"/>
</dbReference>
<dbReference type="Proteomes" id="UP000069135">
    <property type="component" value="Chromosome"/>
</dbReference>
<dbReference type="InterPro" id="IPR016047">
    <property type="entry name" value="M23ase_b-sheet_dom"/>
</dbReference>
<accession>A0A0S1SBB4</accession>
<dbReference type="InterPro" id="IPR050570">
    <property type="entry name" value="Cell_wall_metabolism_enzyme"/>
</dbReference>
<dbReference type="AlphaFoldDB" id="A0A0S1SBB4"/>
<accession>A0A0S1SUT7</accession>
<dbReference type="STRING" id="1735162.PeribacterB2_0473"/>
<name>A0A0S1SBB4_9BACT</name>
<feature type="domain" description="M23ase beta-sheet core" evidence="2">
    <location>
        <begin position="146"/>
        <end position="249"/>
    </location>
</feature>
<dbReference type="PANTHER" id="PTHR21666:SF270">
    <property type="entry name" value="MUREIN HYDROLASE ACTIVATOR ENVC"/>
    <property type="match status" value="1"/>
</dbReference>
<organism evidence="3 4">
    <name type="scientific">Candidatus Peribacter riflensis</name>
    <dbReference type="NCBI Taxonomy" id="1735162"/>
    <lineage>
        <taxon>Bacteria</taxon>
        <taxon>Candidatus Peregrinibacteriota</taxon>
        <taxon>Candidatus Peribacteria</taxon>
        <taxon>Candidatus Peribacterales</taxon>
        <taxon>Candidatus Peribacteraceae</taxon>
        <taxon>Candidatus Peribacter</taxon>
    </lineage>
</organism>
<dbReference type="PATRIC" id="fig|1735161.3.peg.466"/>
<keyword evidence="1" id="KW-0812">Transmembrane</keyword>
<dbReference type="InterPro" id="IPR011055">
    <property type="entry name" value="Dup_hybrid_motif"/>
</dbReference>
<evidence type="ECO:0000313" key="3">
    <source>
        <dbReference type="EMBL" id="ALM13165.1"/>
    </source>
</evidence>
<dbReference type="EMBL" id="CP013065">
    <property type="protein sequence ID" value="ALM13165.1"/>
    <property type="molecule type" value="Genomic_DNA"/>
</dbReference>
<dbReference type="SUPFAM" id="SSF51261">
    <property type="entry name" value="Duplicated hybrid motif"/>
    <property type="match status" value="1"/>
</dbReference>